<evidence type="ECO:0000313" key="2">
    <source>
        <dbReference type="Proteomes" id="UP000308196"/>
    </source>
</evidence>
<name>A0A4U9W280_9SPHI</name>
<accession>A0A4U9W280</accession>
<dbReference type="Proteomes" id="UP000308196">
    <property type="component" value="Chromosome"/>
</dbReference>
<organism evidence="1 2">
    <name type="scientific">Sphingobacterium thalpophilum</name>
    <dbReference type="NCBI Taxonomy" id="259"/>
    <lineage>
        <taxon>Bacteria</taxon>
        <taxon>Pseudomonadati</taxon>
        <taxon>Bacteroidota</taxon>
        <taxon>Sphingobacteriia</taxon>
        <taxon>Sphingobacteriales</taxon>
        <taxon>Sphingobacteriaceae</taxon>
        <taxon>Sphingobacterium</taxon>
    </lineage>
</organism>
<dbReference type="AlphaFoldDB" id="A0A4U9W280"/>
<dbReference type="RefSeq" id="WP_028071690.1">
    <property type="nucleotide sequence ID" value="NZ_CP141191.1"/>
</dbReference>
<proteinExistence type="predicted"/>
<dbReference type="STRING" id="1123265.GCA_000686625_05180"/>
<dbReference type="GeneID" id="78465228"/>
<reference evidence="1 2" key="1">
    <citation type="submission" date="2019-05" db="EMBL/GenBank/DDBJ databases">
        <authorList>
            <consortium name="Pathogen Informatics"/>
        </authorList>
    </citation>
    <scope>NUCLEOTIDE SEQUENCE [LARGE SCALE GENOMIC DNA]</scope>
    <source>
        <strain evidence="1 2">NCTC11429</strain>
    </source>
</reference>
<gene>
    <name evidence="1" type="ORF">NCTC11429_04653</name>
</gene>
<dbReference type="KEGG" id="stha:NCTC11429_04653"/>
<sequence length="91" mass="10952">MTVEELSNKLRDLGILEDRYYLQGLFGSSNDDEKYAMIIKKGFNSIEYEIYFKERGEKHSIIVFDNESEACLFFYKRLKENKEIEDQYSRE</sequence>
<dbReference type="EMBL" id="LR590484">
    <property type="protein sequence ID" value="VTR52740.1"/>
    <property type="molecule type" value="Genomic_DNA"/>
</dbReference>
<evidence type="ECO:0000313" key="1">
    <source>
        <dbReference type="EMBL" id="VTR52740.1"/>
    </source>
</evidence>
<protein>
    <submittedName>
        <fullName evidence="1">Uncharacterized protein</fullName>
    </submittedName>
</protein>